<feature type="compositionally biased region" description="Polar residues" evidence="8">
    <location>
        <begin position="356"/>
        <end position="382"/>
    </location>
</feature>
<comment type="subcellular location">
    <subcellularLocation>
        <location evidence="1">Nucleus</location>
    </subcellularLocation>
</comment>
<protein>
    <submittedName>
        <fullName evidence="10">Asx homology domain-containing protein</fullName>
    </submittedName>
</protein>
<evidence type="ECO:0000256" key="2">
    <source>
        <dbReference type="ARBA" id="ARBA00022723"/>
    </source>
</evidence>
<feature type="region of interest" description="Disordered" evidence="8">
    <location>
        <begin position="252"/>
        <end position="427"/>
    </location>
</feature>
<gene>
    <name evidence="10" type="ORF">B0H66DRAFT_617196</name>
</gene>
<feature type="region of interest" description="Disordered" evidence="8">
    <location>
        <begin position="1"/>
        <end position="125"/>
    </location>
</feature>
<evidence type="ECO:0000256" key="1">
    <source>
        <dbReference type="ARBA" id="ARBA00004123"/>
    </source>
</evidence>
<dbReference type="GO" id="GO:0008270">
    <property type="term" value="F:zinc ion binding"/>
    <property type="evidence" value="ECO:0007669"/>
    <property type="project" value="UniProtKB-KW"/>
</dbReference>
<evidence type="ECO:0000256" key="8">
    <source>
        <dbReference type="SAM" id="MobiDB-lite"/>
    </source>
</evidence>
<organism evidence="10 11">
    <name type="scientific">Apodospora peruviana</name>
    <dbReference type="NCBI Taxonomy" id="516989"/>
    <lineage>
        <taxon>Eukaryota</taxon>
        <taxon>Fungi</taxon>
        <taxon>Dikarya</taxon>
        <taxon>Ascomycota</taxon>
        <taxon>Pezizomycotina</taxon>
        <taxon>Sordariomycetes</taxon>
        <taxon>Sordariomycetidae</taxon>
        <taxon>Sordariales</taxon>
        <taxon>Lasiosphaeriaceae</taxon>
        <taxon>Apodospora</taxon>
    </lineage>
</organism>
<dbReference type="Proteomes" id="UP001283341">
    <property type="component" value="Unassembled WGS sequence"/>
</dbReference>
<reference evidence="10" key="1">
    <citation type="journal article" date="2023" name="Mol. Phylogenet. Evol.">
        <title>Genome-scale phylogeny and comparative genomics of the fungal order Sordariales.</title>
        <authorList>
            <person name="Hensen N."/>
            <person name="Bonometti L."/>
            <person name="Westerberg I."/>
            <person name="Brannstrom I.O."/>
            <person name="Guillou S."/>
            <person name="Cros-Aarteil S."/>
            <person name="Calhoun S."/>
            <person name="Haridas S."/>
            <person name="Kuo A."/>
            <person name="Mondo S."/>
            <person name="Pangilinan J."/>
            <person name="Riley R."/>
            <person name="LaButti K."/>
            <person name="Andreopoulos B."/>
            <person name="Lipzen A."/>
            <person name="Chen C."/>
            <person name="Yan M."/>
            <person name="Daum C."/>
            <person name="Ng V."/>
            <person name="Clum A."/>
            <person name="Steindorff A."/>
            <person name="Ohm R.A."/>
            <person name="Martin F."/>
            <person name="Silar P."/>
            <person name="Natvig D.O."/>
            <person name="Lalanne C."/>
            <person name="Gautier V."/>
            <person name="Ament-Velasquez S.L."/>
            <person name="Kruys A."/>
            <person name="Hutchinson M.I."/>
            <person name="Powell A.J."/>
            <person name="Barry K."/>
            <person name="Miller A.N."/>
            <person name="Grigoriev I.V."/>
            <person name="Debuchy R."/>
            <person name="Gladieux P."/>
            <person name="Hiltunen Thoren M."/>
            <person name="Johannesson H."/>
        </authorList>
    </citation>
    <scope>NUCLEOTIDE SEQUENCE</scope>
    <source>
        <strain evidence="10">CBS 118394</strain>
    </source>
</reference>
<keyword evidence="11" id="KW-1185">Reference proteome</keyword>
<evidence type="ECO:0000256" key="7">
    <source>
        <dbReference type="ARBA" id="ARBA00023242"/>
    </source>
</evidence>
<evidence type="ECO:0000256" key="5">
    <source>
        <dbReference type="ARBA" id="ARBA00023015"/>
    </source>
</evidence>
<dbReference type="EMBL" id="JAUEDM010000002">
    <property type="protein sequence ID" value="KAK3326256.1"/>
    <property type="molecule type" value="Genomic_DNA"/>
</dbReference>
<feature type="compositionally biased region" description="Polar residues" evidence="8">
    <location>
        <begin position="265"/>
        <end position="283"/>
    </location>
</feature>
<accession>A0AAE0IKX7</accession>
<feature type="compositionally biased region" description="Basic and acidic residues" evidence="8">
    <location>
        <begin position="336"/>
        <end position="354"/>
    </location>
</feature>
<dbReference type="PROSITE" id="PS51916">
    <property type="entry name" value="DEUBAD"/>
    <property type="match status" value="1"/>
</dbReference>
<keyword evidence="4" id="KW-0862">Zinc</keyword>
<proteinExistence type="predicted"/>
<keyword evidence="2" id="KW-0479">Metal-binding</keyword>
<dbReference type="GO" id="GO:0005634">
    <property type="term" value="C:nucleus"/>
    <property type="evidence" value="ECO:0007669"/>
    <property type="project" value="UniProtKB-SubCell"/>
</dbReference>
<feature type="compositionally biased region" description="Polar residues" evidence="8">
    <location>
        <begin position="299"/>
        <end position="312"/>
    </location>
</feature>
<reference evidence="10" key="2">
    <citation type="submission" date="2023-06" db="EMBL/GenBank/DDBJ databases">
        <authorList>
            <consortium name="Lawrence Berkeley National Laboratory"/>
            <person name="Haridas S."/>
            <person name="Hensen N."/>
            <person name="Bonometti L."/>
            <person name="Westerberg I."/>
            <person name="Brannstrom I.O."/>
            <person name="Guillou S."/>
            <person name="Cros-Aarteil S."/>
            <person name="Calhoun S."/>
            <person name="Kuo A."/>
            <person name="Mondo S."/>
            <person name="Pangilinan J."/>
            <person name="Riley R."/>
            <person name="Labutti K."/>
            <person name="Andreopoulos B."/>
            <person name="Lipzen A."/>
            <person name="Chen C."/>
            <person name="Yanf M."/>
            <person name="Daum C."/>
            <person name="Ng V."/>
            <person name="Clum A."/>
            <person name="Steindorff A."/>
            <person name="Ohm R."/>
            <person name="Martin F."/>
            <person name="Silar P."/>
            <person name="Natvig D."/>
            <person name="Lalanne C."/>
            <person name="Gautier V."/>
            <person name="Ament-Velasquez S.L."/>
            <person name="Kruys A."/>
            <person name="Hutchinson M.I."/>
            <person name="Powell A.J."/>
            <person name="Barry K."/>
            <person name="Miller A.N."/>
            <person name="Grigoriev I.V."/>
            <person name="Debuchy R."/>
            <person name="Gladieux P."/>
            <person name="Thoren M.H."/>
            <person name="Johannesson H."/>
        </authorList>
    </citation>
    <scope>NUCLEOTIDE SEQUENCE</scope>
    <source>
        <strain evidence="10">CBS 118394</strain>
    </source>
</reference>
<name>A0AAE0IKX7_9PEZI</name>
<dbReference type="InterPro" id="IPR044867">
    <property type="entry name" value="DEUBAD_dom"/>
</dbReference>
<keyword evidence="7" id="KW-0539">Nucleus</keyword>
<sequence length="427" mass="46337">MAESSSPLSSPPESAYGSPEKQRATAPFAHPDLSSIMDQLVESKKAVEISEAQSVDVQAPEGPREDQAAKVPEAAQEAQETTQESITINYDGTVEPPQPKRRRITPTRKPIPKTPSGCAPAVPRKTAKARKWEAPFVYTDAKSPLTQADLRAILLLPEAWNVLATEEKKEVLAQFLDETHILGAGTEDARPDPKSLRNDDDFRHDCVRYLENIETGKHDEDWLYQAWVAHEKHKRGDFDDFLRKGFKNDWGITLPKSERAGGQEGSSNMSASHDGSSSPTSSRPLPDDGRIEAPAPVVCSNQAVPPSSQTERACSDTKMENVGSEIVAASSSAQLPKEDESSAPASDRKDHESENEQSNGMSTNGLTITSKQNIPTSSSLPSIDSVAPAKLDNTTEILEGRAPEEQNKKVDVDVSTPKTSTMGMEGT</sequence>
<feature type="compositionally biased region" description="Low complexity" evidence="8">
    <location>
        <begin position="73"/>
        <end position="84"/>
    </location>
</feature>
<feature type="compositionally biased region" description="Basic and acidic residues" evidence="8">
    <location>
        <begin position="398"/>
        <end position="412"/>
    </location>
</feature>
<dbReference type="InterPro" id="IPR028020">
    <property type="entry name" value="ASX_DEUBAD_dom"/>
</dbReference>
<evidence type="ECO:0000313" key="10">
    <source>
        <dbReference type="EMBL" id="KAK3326256.1"/>
    </source>
</evidence>
<keyword evidence="6" id="KW-0804">Transcription</keyword>
<keyword evidence="5" id="KW-0805">Transcription regulation</keyword>
<evidence type="ECO:0000259" key="9">
    <source>
        <dbReference type="PROSITE" id="PS51916"/>
    </source>
</evidence>
<dbReference type="Pfam" id="PF13919">
    <property type="entry name" value="ASXH"/>
    <property type="match status" value="1"/>
</dbReference>
<feature type="compositionally biased region" description="Polar residues" evidence="8">
    <location>
        <begin position="416"/>
        <end position="427"/>
    </location>
</feature>
<dbReference type="AlphaFoldDB" id="A0AAE0IKX7"/>
<feature type="domain" description="DEUBAD" evidence="9">
    <location>
        <begin position="141"/>
        <end position="255"/>
    </location>
</feature>
<comment type="caution">
    <text evidence="10">The sequence shown here is derived from an EMBL/GenBank/DDBJ whole genome shotgun (WGS) entry which is preliminary data.</text>
</comment>
<evidence type="ECO:0000256" key="3">
    <source>
        <dbReference type="ARBA" id="ARBA00022771"/>
    </source>
</evidence>
<evidence type="ECO:0000313" key="11">
    <source>
        <dbReference type="Proteomes" id="UP001283341"/>
    </source>
</evidence>
<evidence type="ECO:0000256" key="6">
    <source>
        <dbReference type="ARBA" id="ARBA00023163"/>
    </source>
</evidence>
<feature type="compositionally biased region" description="Low complexity" evidence="8">
    <location>
        <begin position="1"/>
        <end position="14"/>
    </location>
</feature>
<keyword evidence="3" id="KW-0863">Zinc-finger</keyword>
<evidence type="ECO:0000256" key="4">
    <source>
        <dbReference type="ARBA" id="ARBA00022833"/>
    </source>
</evidence>